<sequence length="405" mass="43034">MEFRLPILFFICSILSLGSHADRTLSPEMYWKKVLPNTPMPKAITDSLHPTAWKENKGTTVAVGKGGVGVDTRKPGGGGTKVGVGKGGVGVETGKPGGGGTHVSVGKGGVGVQTGKPYGHGTHVGVGKGGVGVSSGGKKGYRGTHVGVGKGGVTVTTGPKHKPVYVGVHPGPSPFIYNYAATETQLHDDPNVALFFLQKDLKPGNKMTLHFPRSADGATFLPRHVASSIPFSSADFSTILRRFSLAPESDEAAVVKQTIKECERNDAVSGEEKYCATSLESMVDFAVTRLGSKRAVSTDASSDDGRKKEFAVMAVREVSNGGGVVACHKERYPYAVFYCHKTKRTEAYTVELVAEGKVVKAAAVCHKDTSEWNPKHLAFQVLKVKPGTVPICHFLPEDHVIWVRN</sequence>
<name>Q0MWZ1_9CARY</name>
<protein>
    <submittedName>
        <fullName evidence="4">RD22-like protein</fullName>
    </submittedName>
</protein>
<evidence type="ECO:0000259" key="3">
    <source>
        <dbReference type="PROSITE" id="PS51277"/>
    </source>
</evidence>
<dbReference type="SMART" id="SM01045">
    <property type="entry name" value="BURP"/>
    <property type="match status" value="1"/>
</dbReference>
<feature type="domain" description="BURP" evidence="3">
    <location>
        <begin position="195"/>
        <end position="405"/>
    </location>
</feature>
<gene>
    <name evidence="4" type="primary">rd22</name>
</gene>
<evidence type="ECO:0000313" key="4">
    <source>
        <dbReference type="EMBL" id="ABH09493.1"/>
    </source>
</evidence>
<dbReference type="PROSITE" id="PS51277">
    <property type="entry name" value="BURP"/>
    <property type="match status" value="1"/>
</dbReference>
<proteinExistence type="evidence at transcript level"/>
<feature type="compositionally biased region" description="Gly residues" evidence="1">
    <location>
        <begin position="122"/>
        <end position="138"/>
    </location>
</feature>
<dbReference type="EMBL" id="DQ836050">
    <property type="protein sequence ID" value="ABH09493.1"/>
    <property type="molecule type" value="mRNA"/>
</dbReference>
<dbReference type="AlphaFoldDB" id="Q0MWZ1"/>
<evidence type="ECO:0000256" key="1">
    <source>
        <dbReference type="SAM" id="MobiDB-lite"/>
    </source>
</evidence>
<accession>Q0MWZ1</accession>
<dbReference type="PANTHER" id="PTHR31236:SF2">
    <property type="entry name" value="BURP DOMAIN PROTEIN RD22"/>
    <property type="match status" value="1"/>
</dbReference>
<feature type="chain" id="PRO_5004175199" evidence="2">
    <location>
        <begin position="22"/>
        <end position="405"/>
    </location>
</feature>
<dbReference type="InterPro" id="IPR004873">
    <property type="entry name" value="BURP_dom"/>
</dbReference>
<reference evidence="4" key="1">
    <citation type="submission" date="2006-07" db="EMBL/GenBank/DDBJ databases">
        <title>Cloning and sequence analysis of rd22 gene from Polygonum sibiricum.</title>
        <authorList>
            <person name="Yang C."/>
            <person name="Zheng L."/>
            <person name="Liu G."/>
        </authorList>
    </citation>
    <scope>NUCLEOTIDE SEQUENCE</scope>
</reference>
<dbReference type="PANTHER" id="PTHR31236">
    <property type="entry name" value="BURP DOMAIN PROTEIN USPL1-LIKE"/>
    <property type="match status" value="1"/>
</dbReference>
<dbReference type="Pfam" id="PF03181">
    <property type="entry name" value="BURP"/>
    <property type="match status" value="1"/>
</dbReference>
<keyword evidence="2" id="KW-0732">Signal</keyword>
<dbReference type="InterPro" id="IPR044816">
    <property type="entry name" value="BURP"/>
</dbReference>
<organism evidence="4">
    <name type="scientific">Knorringia sibirica</name>
    <dbReference type="NCBI Taxonomy" id="328376"/>
    <lineage>
        <taxon>Eukaryota</taxon>
        <taxon>Viridiplantae</taxon>
        <taxon>Streptophyta</taxon>
        <taxon>Embryophyta</taxon>
        <taxon>Tracheophyta</taxon>
        <taxon>Spermatophyta</taxon>
        <taxon>Magnoliopsida</taxon>
        <taxon>eudicotyledons</taxon>
        <taxon>Gunneridae</taxon>
        <taxon>Pentapetalae</taxon>
        <taxon>Caryophyllales</taxon>
        <taxon>Polygonaceae</taxon>
        <taxon>Polygonoideae</taxon>
        <taxon>Polygoneae</taxon>
        <taxon>Knorringia</taxon>
    </lineage>
</organism>
<feature type="region of interest" description="Disordered" evidence="1">
    <location>
        <begin position="64"/>
        <end position="103"/>
    </location>
</feature>
<feature type="signal peptide" evidence="2">
    <location>
        <begin position="1"/>
        <end position="21"/>
    </location>
</feature>
<feature type="region of interest" description="Disordered" evidence="1">
    <location>
        <begin position="122"/>
        <end position="145"/>
    </location>
</feature>
<evidence type="ECO:0000256" key="2">
    <source>
        <dbReference type="SAM" id="SignalP"/>
    </source>
</evidence>